<dbReference type="PANTHER" id="PTHR11803:SF58">
    <property type="entry name" value="PROTEIN HMF1-RELATED"/>
    <property type="match status" value="1"/>
</dbReference>
<reference evidence="2 3" key="1">
    <citation type="submission" date="2020-07" db="EMBL/GenBank/DDBJ databases">
        <title>Endozoicomonas sp. nov., isolated from sediment.</title>
        <authorList>
            <person name="Gu T."/>
        </authorList>
    </citation>
    <scope>NUCLEOTIDE SEQUENCE [LARGE SCALE GENOMIC DNA]</scope>
    <source>
        <strain evidence="2 3">SM1973</strain>
    </source>
</reference>
<dbReference type="AlphaFoldDB" id="A0A853IQE2"/>
<dbReference type="Gene3D" id="3.30.1330.40">
    <property type="entry name" value="RutC-like"/>
    <property type="match status" value="1"/>
</dbReference>
<evidence type="ECO:0000256" key="1">
    <source>
        <dbReference type="ARBA" id="ARBA00010552"/>
    </source>
</evidence>
<comment type="similarity">
    <text evidence="1">Belongs to the RutC family.</text>
</comment>
<evidence type="ECO:0000313" key="2">
    <source>
        <dbReference type="EMBL" id="NYZ70136.1"/>
    </source>
</evidence>
<dbReference type="SUPFAM" id="SSF55298">
    <property type="entry name" value="YjgF-like"/>
    <property type="match status" value="1"/>
</dbReference>
<keyword evidence="3" id="KW-1185">Reference proteome</keyword>
<accession>A0A853IQE2</accession>
<dbReference type="Proteomes" id="UP000569732">
    <property type="component" value="Unassembled WGS sequence"/>
</dbReference>
<dbReference type="CDD" id="cd00448">
    <property type="entry name" value="YjgF_YER057c_UK114_family"/>
    <property type="match status" value="1"/>
</dbReference>
<dbReference type="GO" id="GO:0019239">
    <property type="term" value="F:deaminase activity"/>
    <property type="evidence" value="ECO:0007669"/>
    <property type="project" value="TreeGrafter"/>
</dbReference>
<dbReference type="InterPro" id="IPR035959">
    <property type="entry name" value="RutC-like_sf"/>
</dbReference>
<dbReference type="InterPro" id="IPR006175">
    <property type="entry name" value="YjgF/YER057c/UK114"/>
</dbReference>
<dbReference type="PANTHER" id="PTHR11803">
    <property type="entry name" value="2-IMINOBUTANOATE/2-IMINOPROPANOATE DEAMINASE RIDA"/>
    <property type="match status" value="1"/>
</dbReference>
<name>A0A853IQE2_9GAMM</name>
<organism evidence="2 3">
    <name type="scientific">Spartinivicinus marinus</name>
    <dbReference type="NCBI Taxonomy" id="2994442"/>
    <lineage>
        <taxon>Bacteria</taxon>
        <taxon>Pseudomonadati</taxon>
        <taxon>Pseudomonadota</taxon>
        <taxon>Gammaproteobacteria</taxon>
        <taxon>Oceanospirillales</taxon>
        <taxon>Zooshikellaceae</taxon>
        <taxon>Spartinivicinus</taxon>
    </lineage>
</organism>
<dbReference type="GO" id="GO:0005829">
    <property type="term" value="C:cytosol"/>
    <property type="evidence" value="ECO:0007669"/>
    <property type="project" value="TreeGrafter"/>
</dbReference>
<dbReference type="RefSeq" id="WP_180572066.1">
    <property type="nucleotide sequence ID" value="NZ_JAPJZK010000001.1"/>
</dbReference>
<sequence length="112" mass="12187">MVGPYVHAVRHDKTLYVSGLTALGTDNQSKGIAEQTETVLSQLQTILEIEGCDSTNILKATLFLKSIDGLSTIRPMLVEFYGKHLPACSLVEVSSLIHSDLLVEIEAVEALF</sequence>
<dbReference type="Pfam" id="PF01042">
    <property type="entry name" value="Ribonuc_L-PSP"/>
    <property type="match status" value="1"/>
</dbReference>
<evidence type="ECO:0000313" key="3">
    <source>
        <dbReference type="Proteomes" id="UP000569732"/>
    </source>
</evidence>
<protein>
    <submittedName>
        <fullName evidence="2">RidA family protein</fullName>
    </submittedName>
</protein>
<dbReference type="EMBL" id="JACCKB010000289">
    <property type="protein sequence ID" value="NYZ70136.1"/>
    <property type="molecule type" value="Genomic_DNA"/>
</dbReference>
<gene>
    <name evidence="2" type="ORF">H0A36_29415</name>
</gene>
<proteinExistence type="inferred from homology"/>
<comment type="caution">
    <text evidence="2">The sequence shown here is derived from an EMBL/GenBank/DDBJ whole genome shotgun (WGS) entry which is preliminary data.</text>
</comment>